<feature type="transmembrane region" description="Helical" evidence="1">
    <location>
        <begin position="25"/>
        <end position="44"/>
    </location>
</feature>
<keyword evidence="1" id="KW-0812">Transmembrane</keyword>
<protein>
    <recommendedName>
        <fullName evidence="4">Oligosaccharide repeat unit polymerase</fullName>
    </recommendedName>
</protein>
<feature type="transmembrane region" description="Helical" evidence="1">
    <location>
        <begin position="117"/>
        <end position="136"/>
    </location>
</feature>
<dbReference type="RefSeq" id="WP_264810570.1">
    <property type="nucleotide sequence ID" value="NZ_CP110226.1"/>
</dbReference>
<keyword evidence="1" id="KW-1133">Transmembrane helix</keyword>
<feature type="transmembrane region" description="Helical" evidence="1">
    <location>
        <begin position="80"/>
        <end position="101"/>
    </location>
</feature>
<reference evidence="2" key="1">
    <citation type="submission" date="2022-10" db="EMBL/GenBank/DDBJ databases">
        <title>Algoriphagus sp. a novel bacteria isolate from halophytes salicornia europaea.</title>
        <authorList>
            <person name="Peng Y."/>
            <person name="Jiang L."/>
            <person name="Lee J."/>
        </authorList>
    </citation>
    <scope>NUCLEOTIDE SEQUENCE</scope>
    <source>
        <strain evidence="2">TR-M5</strain>
    </source>
</reference>
<organism evidence="2 3">
    <name type="scientific">Algoriphagus halophytocola</name>
    <dbReference type="NCBI Taxonomy" id="2991499"/>
    <lineage>
        <taxon>Bacteria</taxon>
        <taxon>Pseudomonadati</taxon>
        <taxon>Bacteroidota</taxon>
        <taxon>Cytophagia</taxon>
        <taxon>Cytophagales</taxon>
        <taxon>Cyclobacteriaceae</taxon>
        <taxon>Algoriphagus</taxon>
    </lineage>
</organism>
<feature type="transmembrane region" description="Helical" evidence="1">
    <location>
        <begin position="56"/>
        <end position="74"/>
    </location>
</feature>
<name>A0ABY6ML74_9BACT</name>
<evidence type="ECO:0000313" key="3">
    <source>
        <dbReference type="Proteomes" id="UP001163156"/>
    </source>
</evidence>
<feature type="transmembrane region" description="Helical" evidence="1">
    <location>
        <begin position="377"/>
        <end position="395"/>
    </location>
</feature>
<feature type="transmembrane region" description="Helical" evidence="1">
    <location>
        <begin position="318"/>
        <end position="339"/>
    </location>
</feature>
<evidence type="ECO:0000313" key="2">
    <source>
        <dbReference type="EMBL" id="UZD23875.1"/>
    </source>
</evidence>
<proteinExistence type="predicted"/>
<feature type="transmembrane region" description="Helical" evidence="1">
    <location>
        <begin position="156"/>
        <end position="174"/>
    </location>
</feature>
<evidence type="ECO:0000256" key="1">
    <source>
        <dbReference type="SAM" id="Phobius"/>
    </source>
</evidence>
<feature type="transmembrane region" description="Helical" evidence="1">
    <location>
        <begin position="351"/>
        <end position="371"/>
    </location>
</feature>
<feature type="transmembrane region" description="Helical" evidence="1">
    <location>
        <begin position="201"/>
        <end position="216"/>
    </location>
</feature>
<evidence type="ECO:0008006" key="4">
    <source>
        <dbReference type="Google" id="ProtNLM"/>
    </source>
</evidence>
<dbReference type="Proteomes" id="UP001163156">
    <property type="component" value="Chromosome"/>
</dbReference>
<feature type="transmembrane region" description="Helical" evidence="1">
    <location>
        <begin position="221"/>
        <end position="240"/>
    </location>
</feature>
<feature type="transmembrane region" description="Helical" evidence="1">
    <location>
        <begin position="179"/>
        <end position="195"/>
    </location>
</feature>
<accession>A0ABY6ML74</accession>
<keyword evidence="3" id="KW-1185">Reference proteome</keyword>
<sequence length="420" mass="49332">MLKNIIYFLSVASLFGLFNRTPFESFQNIILLIVSMDGLYLFIFKRNKYIIKECQIILWGAMFLVILSTIRAYLIQGQDLVSGVIAQGNIFQSFVGVSLFVRMKIYNGIDFKQIERCLIWFIWINFIYYLLANLFIPEFTYSSYLTGANYNFLPSNITRSFIVLGFFYYFYGYLKTNKIQSLLYCLLLFLITNIIEFQRMQVLVICLTVFIYLAFFNDKRLILFMTLVIMFFVSITYVLYTIGVQIESLNFVIDYFGDAFRVFTNGESEDYSALGRIRQFDFIYEDLVKNLVLGNGKLRPIFIDILYGEDFYLHIGDLGIIGVIYTYGLIIIPFILYFIKLVLIKCFKPLQSILGGCLSIYMLHFVFFTIINGSFVWQMDIIVLSLLVWFQIYFFESFKFGSIFLNHNYSNQLVIKNNPI</sequence>
<gene>
    <name evidence="2" type="ORF">OM944_05125</name>
</gene>
<keyword evidence="1" id="KW-0472">Membrane</keyword>
<dbReference type="EMBL" id="CP110226">
    <property type="protein sequence ID" value="UZD23875.1"/>
    <property type="molecule type" value="Genomic_DNA"/>
</dbReference>